<evidence type="ECO:0000313" key="9">
    <source>
        <dbReference type="EMBL" id="CAF3323020.1"/>
    </source>
</evidence>
<dbReference type="Proteomes" id="UP000663825">
    <property type="component" value="Unassembled WGS sequence"/>
</dbReference>
<accession>A0A817TUP2</accession>
<dbReference type="SUPFAM" id="SSF110004">
    <property type="entry name" value="Glycolipid transfer protein, GLTP"/>
    <property type="match status" value="1"/>
</dbReference>
<dbReference type="GO" id="GO:0005794">
    <property type="term" value="C:Golgi apparatus"/>
    <property type="evidence" value="ECO:0007669"/>
    <property type="project" value="UniProtKB-SubCell"/>
</dbReference>
<dbReference type="Proteomes" id="UP000663833">
    <property type="component" value="Unassembled WGS sequence"/>
</dbReference>
<evidence type="ECO:0000313" key="12">
    <source>
        <dbReference type="EMBL" id="CAF3641708.1"/>
    </source>
</evidence>
<dbReference type="GO" id="GO:1902388">
    <property type="term" value="F:ceramide 1-phosphate transfer activity"/>
    <property type="evidence" value="ECO:0007669"/>
    <property type="project" value="TreeGrafter"/>
</dbReference>
<keyword evidence="6" id="KW-0472">Membrane</keyword>
<dbReference type="GO" id="GO:1902387">
    <property type="term" value="F:ceramide 1-phosphate binding"/>
    <property type="evidence" value="ECO:0007669"/>
    <property type="project" value="TreeGrafter"/>
</dbReference>
<reference evidence="9" key="1">
    <citation type="submission" date="2021-02" db="EMBL/GenBank/DDBJ databases">
        <authorList>
            <person name="Nowell W R."/>
        </authorList>
    </citation>
    <scope>NUCLEOTIDE SEQUENCE</scope>
</reference>
<evidence type="ECO:0000256" key="7">
    <source>
        <dbReference type="SAM" id="MobiDB-lite"/>
    </source>
</evidence>
<dbReference type="Pfam" id="PF00169">
    <property type="entry name" value="PH"/>
    <property type="match status" value="1"/>
</dbReference>
<dbReference type="PROSITE" id="PS50003">
    <property type="entry name" value="PH_DOMAIN"/>
    <property type="match status" value="1"/>
</dbReference>
<feature type="domain" description="PH" evidence="8">
    <location>
        <begin position="1"/>
        <end position="94"/>
    </location>
</feature>
<dbReference type="GO" id="GO:0005829">
    <property type="term" value="C:cytosol"/>
    <property type="evidence" value="ECO:0007669"/>
    <property type="project" value="TreeGrafter"/>
</dbReference>
<comment type="subcellular location">
    <subcellularLocation>
        <location evidence="2">Golgi apparatus</location>
        <location evidence="2">trans-Golgi network membrane</location>
    </subcellularLocation>
    <subcellularLocation>
        <location evidence="1">Membrane</location>
        <topology evidence="1">Peripheral membrane protein</topology>
    </subcellularLocation>
</comment>
<evidence type="ECO:0000256" key="5">
    <source>
        <dbReference type="ARBA" id="ARBA00023034"/>
    </source>
</evidence>
<dbReference type="FunFam" id="2.30.29.30:FF:000085">
    <property type="entry name" value="Pleckstrin homology domain-containing family A member 8"/>
    <property type="match status" value="1"/>
</dbReference>
<dbReference type="InterPro" id="IPR011993">
    <property type="entry name" value="PH-like_dom_sf"/>
</dbReference>
<dbReference type="OrthoDB" id="1854502at2759"/>
<evidence type="ECO:0000313" key="13">
    <source>
        <dbReference type="Proteomes" id="UP000663825"/>
    </source>
</evidence>
<dbReference type="Proteomes" id="UP000663872">
    <property type="component" value="Unassembled WGS sequence"/>
</dbReference>
<protein>
    <recommendedName>
        <fullName evidence="3">Pleckstrin homology domain-containing family A member 8</fullName>
    </recommendedName>
</protein>
<evidence type="ECO:0000259" key="8">
    <source>
        <dbReference type="PROSITE" id="PS50003"/>
    </source>
</evidence>
<proteinExistence type="predicted"/>
<name>A0A817TUP2_9BILA</name>
<evidence type="ECO:0000256" key="2">
    <source>
        <dbReference type="ARBA" id="ARBA00004198"/>
    </source>
</evidence>
<evidence type="ECO:0000313" key="11">
    <source>
        <dbReference type="EMBL" id="CAF3433694.1"/>
    </source>
</evidence>
<dbReference type="Gene3D" id="1.10.3520.10">
    <property type="entry name" value="Glycolipid transfer protein"/>
    <property type="match status" value="1"/>
</dbReference>
<evidence type="ECO:0000313" key="10">
    <source>
        <dbReference type="EMBL" id="CAF3383205.1"/>
    </source>
</evidence>
<dbReference type="Gene3D" id="2.30.29.30">
    <property type="entry name" value="Pleckstrin-homology domain (PH domain)/Phosphotyrosine-binding domain (PTB)"/>
    <property type="match status" value="1"/>
</dbReference>
<keyword evidence="5" id="KW-0333">Golgi apparatus</keyword>
<keyword evidence="4" id="KW-0813">Transport</keyword>
<dbReference type="EMBL" id="CAJNYT010001859">
    <property type="protein sequence ID" value="CAF3433694.1"/>
    <property type="molecule type" value="Genomic_DNA"/>
</dbReference>
<dbReference type="SUPFAM" id="SSF50729">
    <property type="entry name" value="PH domain-like"/>
    <property type="match status" value="1"/>
</dbReference>
<comment type="caution">
    <text evidence="9">The sequence shown here is derived from an EMBL/GenBank/DDBJ whole genome shotgun (WGS) entry which is preliminary data.</text>
</comment>
<evidence type="ECO:0000256" key="4">
    <source>
        <dbReference type="ARBA" id="ARBA00022448"/>
    </source>
</evidence>
<dbReference type="PANTHER" id="PTHR10219">
    <property type="entry name" value="GLYCOLIPID TRANSFER PROTEIN-RELATED"/>
    <property type="match status" value="1"/>
</dbReference>
<feature type="compositionally biased region" description="Low complexity" evidence="7">
    <location>
        <begin position="106"/>
        <end position="121"/>
    </location>
</feature>
<dbReference type="EMBL" id="CAJNYD010004842">
    <property type="protein sequence ID" value="CAF3641708.1"/>
    <property type="molecule type" value="Genomic_DNA"/>
</dbReference>
<dbReference type="Pfam" id="PF08718">
    <property type="entry name" value="GLTP"/>
    <property type="match status" value="1"/>
</dbReference>
<dbReference type="SMART" id="SM00233">
    <property type="entry name" value="PH"/>
    <property type="match status" value="1"/>
</dbReference>
<feature type="region of interest" description="Disordered" evidence="7">
    <location>
        <begin position="95"/>
        <end position="123"/>
    </location>
</feature>
<evidence type="ECO:0000256" key="1">
    <source>
        <dbReference type="ARBA" id="ARBA00004170"/>
    </source>
</evidence>
<dbReference type="EMBL" id="CAJNXB010003531">
    <property type="protein sequence ID" value="CAF3323020.1"/>
    <property type="molecule type" value="Genomic_DNA"/>
</dbReference>
<dbReference type="AlphaFoldDB" id="A0A817TUP2"/>
<dbReference type="InterPro" id="IPR036497">
    <property type="entry name" value="GLTP_sf"/>
</dbReference>
<dbReference type="FunFam" id="1.10.3520.10:FF:000001">
    <property type="entry name" value="Pleckstrin domain-containing family A member 8"/>
    <property type="match status" value="1"/>
</dbReference>
<dbReference type="InterPro" id="IPR014830">
    <property type="entry name" value="Glycolipid_transfer_prot_dom"/>
</dbReference>
<dbReference type="GO" id="GO:0016020">
    <property type="term" value="C:membrane"/>
    <property type="evidence" value="ECO:0007669"/>
    <property type="project" value="UniProtKB-SubCell"/>
</dbReference>
<gene>
    <name evidence="10" type="ORF">FME351_LOCUS7443</name>
    <name evidence="11" type="ORF">GRG538_LOCUS12884</name>
    <name evidence="12" type="ORF">LUA448_LOCUS32483</name>
    <name evidence="9" type="ORF">TIS948_LOCUS20379</name>
</gene>
<dbReference type="Proteomes" id="UP000663869">
    <property type="component" value="Unassembled WGS sequence"/>
</dbReference>
<evidence type="ECO:0000256" key="6">
    <source>
        <dbReference type="ARBA" id="ARBA00023136"/>
    </source>
</evidence>
<dbReference type="InterPro" id="IPR001849">
    <property type="entry name" value="PH_domain"/>
</dbReference>
<dbReference type="PANTHER" id="PTHR10219:SF25">
    <property type="entry name" value="PLECKSTRIN HOMOLOGY DOMAIN-CONTAINING FAMILY A MEMBER 8"/>
    <property type="match status" value="1"/>
</dbReference>
<dbReference type="EMBL" id="CAJNYU010000694">
    <property type="protein sequence ID" value="CAF3383205.1"/>
    <property type="molecule type" value="Genomic_DNA"/>
</dbReference>
<evidence type="ECO:0000256" key="3">
    <source>
        <dbReference type="ARBA" id="ARBA00016588"/>
    </source>
</evidence>
<organism evidence="9 13">
    <name type="scientific">Rotaria socialis</name>
    <dbReference type="NCBI Taxonomy" id="392032"/>
    <lineage>
        <taxon>Eukaryota</taxon>
        <taxon>Metazoa</taxon>
        <taxon>Spiralia</taxon>
        <taxon>Gnathifera</taxon>
        <taxon>Rotifera</taxon>
        <taxon>Eurotatoria</taxon>
        <taxon>Bdelloidea</taxon>
        <taxon>Philodinida</taxon>
        <taxon>Philodinidae</taxon>
        <taxon>Rotaria</taxon>
    </lineage>
</organism>
<sequence>MEGTLFKWTNYYNGWQPRYFVLNETGILSYYKSSELIHEGCKGSFLVPACEVKVHPHDPFRFDLIIPGEQFFCLKAKSQPERQRWLVALGTCKSRGTKSTTSTIVSSNSSNNNNNNNNNNNLSHLNAVDHEIKIKVQELHLYETVLTQRIHAIKSIANDTPIPDIKKLDESTSMLSVTCDAFIHTLDECIKLATGNSSQSLLLLSPSSLTAISDDISILQQSFSSIDSTKPKNSTETVLPKQNFFKTFFSELSYPFAKLTSLKFEEIHSELFLSTCEQYINLIEKFNSKTFIPLRADANGNINKLKRKIINDPNKFQTLYSIVNDEIIAKTTKEKNSATDALLWLKRSIHFLGCFLHEYGQDNQTVEDAMNKAYGQTLKRFHGWITRGVFSIALRSVPYKEEFLMSLAVNSNDAREVLFEQQIMNEMLEHGLNMNSVVNKITEFYIEHELESDEIIG</sequence>